<dbReference type="EMBL" id="AHHH01000055">
    <property type="protein sequence ID" value="ESU43252.1"/>
    <property type="molecule type" value="Genomic_DNA"/>
</dbReference>
<evidence type="ECO:0000256" key="1">
    <source>
        <dbReference type="SAM" id="Phobius"/>
    </source>
</evidence>
<keyword evidence="1" id="KW-0472">Membrane</keyword>
<dbReference type="VEuPathDB" id="GiardiaDB:DHA2_152544"/>
<evidence type="ECO:0000313" key="2">
    <source>
        <dbReference type="EMBL" id="ESU43252.1"/>
    </source>
</evidence>
<dbReference type="AlphaFoldDB" id="V6TY21"/>
<organism evidence="2 3">
    <name type="scientific">Giardia intestinalis</name>
    <name type="common">Giardia lamblia</name>
    <dbReference type="NCBI Taxonomy" id="5741"/>
    <lineage>
        <taxon>Eukaryota</taxon>
        <taxon>Metamonada</taxon>
        <taxon>Diplomonadida</taxon>
        <taxon>Hexamitidae</taxon>
        <taxon>Giardiinae</taxon>
        <taxon>Giardia</taxon>
    </lineage>
</organism>
<feature type="non-terminal residue" evidence="2">
    <location>
        <position position="1"/>
    </location>
</feature>
<name>V6TY21_GIAIN</name>
<dbReference type="Proteomes" id="UP000018040">
    <property type="component" value="Unassembled WGS sequence"/>
</dbReference>
<comment type="caution">
    <text evidence="2">The sequence shown here is derived from an EMBL/GenBank/DDBJ whole genome shotgun (WGS) entry which is preliminary data.</text>
</comment>
<dbReference type="OrthoDB" id="10256632at2759"/>
<accession>V6TY21</accession>
<reference evidence="3" key="1">
    <citation type="submission" date="2012-02" db="EMBL/GenBank/DDBJ databases">
        <title>Genome sequencing of Giardia lamblia Genotypes A2 and B isolates (DH and GS) and comparative analysis with the genomes of Genotypes A1 and E (WB and Pig).</title>
        <authorList>
            <person name="Adam R."/>
            <person name="Dahlstrom E."/>
            <person name="Martens C."/>
            <person name="Bruno D."/>
            <person name="Barbian K."/>
            <person name="Porcella S.F."/>
            <person name="Nash T."/>
        </authorList>
    </citation>
    <scope>NUCLEOTIDE SEQUENCE</scope>
    <source>
        <strain evidence="3">GS</strain>
    </source>
</reference>
<feature type="transmembrane region" description="Helical" evidence="1">
    <location>
        <begin position="422"/>
        <end position="447"/>
    </location>
</feature>
<dbReference type="VEuPathDB" id="GiardiaDB:QR46_2427"/>
<dbReference type="VEuPathDB" id="GiardiaDB:GL50803_003564"/>
<protein>
    <recommendedName>
        <fullName evidence="4">Transmembrane protein</fullName>
    </recommendedName>
</protein>
<gene>
    <name evidence="2" type="ORF">GSB_152930</name>
</gene>
<evidence type="ECO:0000313" key="3">
    <source>
        <dbReference type="Proteomes" id="UP000018040"/>
    </source>
</evidence>
<proteinExistence type="predicted"/>
<evidence type="ECO:0008006" key="4">
    <source>
        <dbReference type="Google" id="ProtNLM"/>
    </source>
</evidence>
<keyword evidence="1" id="KW-1133">Transmembrane helix</keyword>
<sequence>VVCTWYFVHSVKLQGCEKIMAPTSLFDVTEQPTLQENRGRRAATVLSYSLRGDDNGLIASFFRVIHQALALQQIEIESLPFSQAERDSASFNQWIPLLSRALQQDVSSISLDSIASNFPLGEAERDSVSALLRSLPPTIYDYLFKSSPECPACGHTTATDPLLFLTEGESIEARLHRATTCNVCGATSPVSASARLMQCICLPRDYSHSIPMKPPLSPNLLLGAFITVSGGYYLCTFINPHIIKGQMANIVKDRYFLLYAPYNSPLRSMPGSRAAELTYLKYRKVKRYIDSPASSSEAALLGSPVYAVYFRTDSFAPPVREQLYAVLTEEPRPLQAECTVPAIAETASTLLVPEPPHDVEIPVIDMRDRHSFSRYEEESSEKHVIVEKAIVASPSISVQPIQQQEVIYVSPRRYCQDCRDHWIIYLLLGCLLLAIIALFVLVIQFYLKFDNMVVTNLLVTRRAFLGFSDWNSPDILRDQLVSNSTDSNSTVSNYSLVTTRGLSSWTVTDNLIGNSAFQAKDNKGIVIQELYANDANFSSLTVQSLFFNRSFKPGTAATSTRLWIHDLQADTVTVGDILTTTNMTVANSISTASTTPVDVSKTVTANTISQLSALTISSPTGYHKTISGPTALTIPNGKLTFSSTSSIQGLALITGYFQFTDKVIITTMISKNLVVETLDLGKMDSRSNITVTSLTVGGVTMGSSGVTSGSNSFTITPNNGGTSNVVTLTGELGQGTLSVQQTTTAAGCTCGVAPT</sequence>
<keyword evidence="1" id="KW-0812">Transmembrane</keyword>
<reference evidence="2 3" key="2">
    <citation type="journal article" date="2013" name="Genome Biol. Evol.">
        <title>Genome sequencing of Giardia lamblia genotypes A2 and B isolates (DH and GS) and comparative analysis with the genomes of genotypes A1 and E (WB and Pig).</title>
        <authorList>
            <person name="Adam R.D."/>
            <person name="Dahlstrom E.W."/>
            <person name="Martens C.A."/>
            <person name="Bruno D.P."/>
            <person name="Barbian K.D."/>
            <person name="Ricklefs S.M."/>
            <person name="Hernandez M.M."/>
            <person name="Narla N.P."/>
            <person name="Patel R.B."/>
            <person name="Porcella S.F."/>
            <person name="Nash T.E."/>
        </authorList>
    </citation>
    <scope>NUCLEOTIDE SEQUENCE [LARGE SCALE GENOMIC DNA]</scope>
    <source>
        <strain evidence="2 3">GS</strain>
    </source>
</reference>
<dbReference type="VEuPathDB" id="GiardiaDB:GL50581_172"/>